<sequence length="204" mass="22216">MSMDGNVVVVVVFAPFGPSVRVGCALFCQSRLAIITPWPPSPFSAVQPQSDGALQSCCVLDREPSLGPAGSRERPPADCKCSAACGAGNDIAVYAPTPHGGFVRRRACSACKQVGTRCGEREPDSRPAANSLLRTAFFSCLGRVFCFLPLPHQTLSGRSMWTQRIRWISRMLALHKHDDLVSQSVMIFTTAMYFSIHHVHRAPK</sequence>
<organism evidence="1 2">
    <name type="scientific">Coniella lustricola</name>
    <dbReference type="NCBI Taxonomy" id="2025994"/>
    <lineage>
        <taxon>Eukaryota</taxon>
        <taxon>Fungi</taxon>
        <taxon>Dikarya</taxon>
        <taxon>Ascomycota</taxon>
        <taxon>Pezizomycotina</taxon>
        <taxon>Sordariomycetes</taxon>
        <taxon>Sordariomycetidae</taxon>
        <taxon>Diaporthales</taxon>
        <taxon>Schizoparmaceae</taxon>
        <taxon>Coniella</taxon>
    </lineage>
</organism>
<name>A0A2T2ZRT4_9PEZI</name>
<dbReference type="InParanoid" id="A0A2T2ZRT4"/>
<reference evidence="1 2" key="1">
    <citation type="journal article" date="2018" name="Mycol. Prog.">
        <title>Coniella lustricola, a new species from submerged detritus.</title>
        <authorList>
            <person name="Raudabaugh D.B."/>
            <person name="Iturriaga T."/>
            <person name="Carver A."/>
            <person name="Mondo S."/>
            <person name="Pangilinan J."/>
            <person name="Lipzen A."/>
            <person name="He G."/>
            <person name="Amirebrahimi M."/>
            <person name="Grigoriev I.V."/>
            <person name="Miller A.N."/>
        </authorList>
    </citation>
    <scope>NUCLEOTIDE SEQUENCE [LARGE SCALE GENOMIC DNA]</scope>
    <source>
        <strain evidence="1 2">B22-T-1</strain>
    </source>
</reference>
<keyword evidence="2" id="KW-1185">Reference proteome</keyword>
<accession>A0A2T2ZRT4</accession>
<evidence type="ECO:0000313" key="2">
    <source>
        <dbReference type="Proteomes" id="UP000241462"/>
    </source>
</evidence>
<dbReference type="Proteomes" id="UP000241462">
    <property type="component" value="Unassembled WGS sequence"/>
</dbReference>
<gene>
    <name evidence="1" type="ORF">BD289DRAFT_448897</name>
</gene>
<evidence type="ECO:0000313" key="1">
    <source>
        <dbReference type="EMBL" id="PSR73960.1"/>
    </source>
</evidence>
<dbReference type="AlphaFoldDB" id="A0A2T2ZRT4"/>
<proteinExistence type="predicted"/>
<dbReference type="EMBL" id="KZ678933">
    <property type="protein sequence ID" value="PSR73960.1"/>
    <property type="molecule type" value="Genomic_DNA"/>
</dbReference>
<protein>
    <submittedName>
        <fullName evidence="1">Uncharacterized protein</fullName>
    </submittedName>
</protein>